<sequence>MGGTWVHRLTDVDTDTKTAICAQCGPVDVKVARNKSPRCMEAVRAEYLVRERPPGHRWPKQEYTPDVWRKQAYGMEAGEFDMMRKRQRNRCAICKRRRKLFVDHDHKTGKVRGLLCHHCNTGIGMLEDSPIYMRRAITYVKKHRCQGDES</sequence>
<accession>A0AAE7XFQ1</accession>
<gene>
    <name evidence="1" type="primary">61</name>
    <name evidence="1" type="ORF">SEA_CHISANAKITSUNE_61</name>
</gene>
<dbReference type="InterPro" id="IPR038563">
    <property type="entry name" value="Endonuclease_7_sf"/>
</dbReference>
<protein>
    <submittedName>
        <fullName evidence="1">Endonuclease VII</fullName>
    </submittedName>
</protein>
<evidence type="ECO:0000313" key="1">
    <source>
        <dbReference type="EMBL" id="QZE10830.1"/>
    </source>
</evidence>
<keyword evidence="1" id="KW-0255">Endonuclease</keyword>
<dbReference type="SUPFAM" id="SSF54060">
    <property type="entry name" value="His-Me finger endonucleases"/>
    <property type="match status" value="1"/>
</dbReference>
<organism evidence="1 2">
    <name type="scientific">Gordonia phage ChisanaKitsune</name>
    <dbReference type="NCBI Taxonomy" id="2871538"/>
    <lineage>
        <taxon>Viruses</taxon>
        <taxon>Duplodnaviria</taxon>
        <taxon>Heunggongvirae</taxon>
        <taxon>Uroviricota</taxon>
        <taxon>Caudoviricetes</taxon>
        <taxon>Chidieberevirus</taxon>
        <taxon>Chidieberevirus chisanakitsune</taxon>
    </lineage>
</organism>
<keyword evidence="1" id="KW-0378">Hydrolase</keyword>
<proteinExistence type="predicted"/>
<dbReference type="InterPro" id="IPR004211">
    <property type="entry name" value="Endonuclease_7"/>
</dbReference>
<reference evidence="1 2" key="1">
    <citation type="submission" date="2021-08" db="EMBL/GenBank/DDBJ databases">
        <authorList>
            <person name="Abebe M.A."/>
            <person name="Anderson J.Z."/>
            <person name="Burris R."/>
            <person name="Durrani M."/>
            <person name="Fetterly M.N."/>
            <person name="Fowler R.A."/>
            <person name="Friedman A."/>
            <person name="Khuong T.M."/>
            <person name="Konnor C.A."/>
            <person name="Madden B.G."/>
            <person name="Makula M.N."/>
            <person name="McTigue K."/>
            <person name="Morgan A.R."/>
            <person name="Qureshi S.I."/>
            <person name="Rainey M."/>
            <person name="Scherer A.E."/>
            <person name="Singer L."/>
            <person name="Thakar S.M."/>
            <person name="Truong P."/>
            <person name="Zaeean M.H."/>
            <person name="Balish M.F."/>
            <person name="Garlena R.A."/>
            <person name="Russell D.A."/>
            <person name="Jacobs-Sera D."/>
            <person name="Hatfull G.F."/>
        </authorList>
    </citation>
    <scope>NUCLEOTIDE SEQUENCE [LARGE SCALE GENOMIC DNA]</scope>
</reference>
<dbReference type="InterPro" id="IPR044925">
    <property type="entry name" value="His-Me_finger_sf"/>
</dbReference>
<dbReference type="Pfam" id="PF02945">
    <property type="entry name" value="Endonuclease_7"/>
    <property type="match status" value="1"/>
</dbReference>
<keyword evidence="2" id="KW-1185">Reference proteome</keyword>
<dbReference type="EMBL" id="MZ820089">
    <property type="protein sequence ID" value="QZE10830.1"/>
    <property type="molecule type" value="Genomic_DNA"/>
</dbReference>
<dbReference type="GeneID" id="77952032"/>
<evidence type="ECO:0000313" key="2">
    <source>
        <dbReference type="Proteomes" id="UP000827561"/>
    </source>
</evidence>
<dbReference type="GO" id="GO:0004519">
    <property type="term" value="F:endonuclease activity"/>
    <property type="evidence" value="ECO:0007669"/>
    <property type="project" value="UniProtKB-KW"/>
</dbReference>
<dbReference type="Gene3D" id="3.40.1800.10">
    <property type="entry name" value="His-Me finger endonucleases"/>
    <property type="match status" value="1"/>
</dbReference>
<dbReference type="Proteomes" id="UP000827561">
    <property type="component" value="Segment"/>
</dbReference>
<dbReference type="RefSeq" id="YP_010675708.1">
    <property type="nucleotide sequence ID" value="NC_071006.1"/>
</dbReference>
<name>A0AAE7XFQ1_9CAUD</name>
<keyword evidence="1" id="KW-0540">Nuclease</keyword>
<dbReference type="KEGG" id="vg:77952032"/>